<keyword evidence="2" id="KW-0812">Transmembrane</keyword>
<evidence type="ECO:0000313" key="6">
    <source>
        <dbReference type="Proteomes" id="UP001150062"/>
    </source>
</evidence>
<keyword evidence="2" id="KW-1133">Transmembrane helix</keyword>
<keyword evidence="6" id="KW-1185">Reference proteome</keyword>
<gene>
    <name evidence="3" type="ORF">M0812_19728</name>
    <name evidence="4" type="ORF">M0813_18432</name>
</gene>
<reference evidence="3" key="2">
    <citation type="submission" date="2022-08" db="EMBL/GenBank/DDBJ databases">
        <title>Novel sulphate-reducing endosymbionts in the free-living metamonad Anaeramoeba.</title>
        <authorList>
            <person name="Jerlstrom-Hultqvist J."/>
            <person name="Cepicka I."/>
            <person name="Gallot-Lavallee L."/>
            <person name="Salas-Leiva D."/>
            <person name="Curtis B.A."/>
            <person name="Zahonova K."/>
            <person name="Pipaliya S."/>
            <person name="Dacks J."/>
            <person name="Roger A.J."/>
        </authorList>
    </citation>
    <scope>NUCLEOTIDE SEQUENCE</scope>
    <source>
        <strain evidence="3">Busselton2</strain>
    </source>
</reference>
<feature type="transmembrane region" description="Helical" evidence="2">
    <location>
        <begin position="23"/>
        <end position="49"/>
    </location>
</feature>
<organism evidence="3 5">
    <name type="scientific">Anaeramoeba flamelloides</name>
    <dbReference type="NCBI Taxonomy" id="1746091"/>
    <lineage>
        <taxon>Eukaryota</taxon>
        <taxon>Metamonada</taxon>
        <taxon>Anaeramoebidae</taxon>
        <taxon>Anaeramoeba</taxon>
    </lineage>
</organism>
<evidence type="ECO:0000313" key="5">
    <source>
        <dbReference type="Proteomes" id="UP001146793"/>
    </source>
</evidence>
<dbReference type="AlphaFoldDB" id="A0AAV7Z179"/>
<dbReference type="Proteomes" id="UP001146793">
    <property type="component" value="Unassembled WGS sequence"/>
</dbReference>
<dbReference type="Proteomes" id="UP001150062">
    <property type="component" value="Unassembled WGS sequence"/>
</dbReference>
<keyword evidence="2" id="KW-0472">Membrane</keyword>
<evidence type="ECO:0000256" key="1">
    <source>
        <dbReference type="SAM" id="MobiDB-lite"/>
    </source>
</evidence>
<protein>
    <submittedName>
        <fullName evidence="3">Uncharacterized protein</fullName>
    </submittedName>
</protein>
<reference evidence="4" key="1">
    <citation type="submission" date="2022-08" db="EMBL/GenBank/DDBJ databases">
        <title>Novel sulfate-reducing endosymbionts in the free-living metamonad Anaeramoeba.</title>
        <authorList>
            <person name="Jerlstrom-Hultqvist J."/>
            <person name="Cepicka I."/>
            <person name="Gallot-Lavallee L."/>
            <person name="Salas-Leiva D."/>
            <person name="Curtis B.A."/>
            <person name="Zahonova K."/>
            <person name="Pipaliya S."/>
            <person name="Dacks J."/>
            <person name="Roger A.J."/>
        </authorList>
    </citation>
    <scope>NUCLEOTIDE SEQUENCE</scope>
    <source>
        <strain evidence="4">Schooner1</strain>
    </source>
</reference>
<comment type="caution">
    <text evidence="3">The sequence shown here is derived from an EMBL/GenBank/DDBJ whole genome shotgun (WGS) entry which is preliminary data.</text>
</comment>
<evidence type="ECO:0000313" key="4">
    <source>
        <dbReference type="EMBL" id="KAJ6247797.1"/>
    </source>
</evidence>
<sequence>MFIWVIIGVVWSNKSRSCGKLEFIVIVDSIVILSSVGLIVCGCFSYLIIQKKKPELQHKNNDKLMVTDPDSDSDYDSNSNLNSNHHSSSHLGSDYISDLGSNSSSVIGPSSN</sequence>
<feature type="region of interest" description="Disordered" evidence="1">
    <location>
        <begin position="59"/>
        <end position="112"/>
    </location>
</feature>
<dbReference type="EMBL" id="JAOAOG010000122">
    <property type="protein sequence ID" value="KAJ6247797.1"/>
    <property type="molecule type" value="Genomic_DNA"/>
</dbReference>
<evidence type="ECO:0000256" key="2">
    <source>
        <dbReference type="SAM" id="Phobius"/>
    </source>
</evidence>
<name>A0AAV7Z179_9EUKA</name>
<evidence type="ECO:0000313" key="3">
    <source>
        <dbReference type="EMBL" id="KAJ3435539.1"/>
    </source>
</evidence>
<dbReference type="EMBL" id="JANTQA010000040">
    <property type="protein sequence ID" value="KAJ3435539.1"/>
    <property type="molecule type" value="Genomic_DNA"/>
</dbReference>
<proteinExistence type="predicted"/>
<feature type="compositionally biased region" description="Low complexity" evidence="1">
    <location>
        <begin position="76"/>
        <end position="112"/>
    </location>
</feature>
<accession>A0AAV7Z179</accession>